<organism evidence="1">
    <name type="scientific">marine metagenome</name>
    <dbReference type="NCBI Taxonomy" id="408172"/>
    <lineage>
        <taxon>unclassified sequences</taxon>
        <taxon>metagenomes</taxon>
        <taxon>ecological metagenomes</taxon>
    </lineage>
</organism>
<protein>
    <submittedName>
        <fullName evidence="1">Uncharacterized protein</fullName>
    </submittedName>
</protein>
<gene>
    <name evidence="1" type="ORF">METZ01_LOCUS64223</name>
</gene>
<accession>A0A381T6K8</accession>
<dbReference type="AlphaFoldDB" id="A0A381T6K8"/>
<sequence>MDTQLEANTILYTISPDNAYLLDTAKTELYARIR</sequence>
<reference evidence="1" key="1">
    <citation type="submission" date="2018-05" db="EMBL/GenBank/DDBJ databases">
        <authorList>
            <person name="Lanie J.A."/>
            <person name="Ng W.-L."/>
            <person name="Kazmierczak K.M."/>
            <person name="Andrzejewski T.M."/>
            <person name="Davidsen T.M."/>
            <person name="Wayne K.J."/>
            <person name="Tettelin H."/>
            <person name="Glass J.I."/>
            <person name="Rusch D."/>
            <person name="Podicherti R."/>
            <person name="Tsui H.-C.T."/>
            <person name="Winkler M.E."/>
        </authorList>
    </citation>
    <scope>NUCLEOTIDE SEQUENCE</scope>
</reference>
<name>A0A381T6K8_9ZZZZ</name>
<proteinExistence type="predicted"/>
<dbReference type="EMBL" id="UINC01004047">
    <property type="protein sequence ID" value="SVA11369.1"/>
    <property type="molecule type" value="Genomic_DNA"/>
</dbReference>
<evidence type="ECO:0000313" key="1">
    <source>
        <dbReference type="EMBL" id="SVA11369.1"/>
    </source>
</evidence>